<evidence type="ECO:0000313" key="8">
    <source>
        <dbReference type="EMBL" id="SNV19546.1"/>
    </source>
</evidence>
<dbReference type="EMBL" id="LT906453">
    <property type="protein sequence ID" value="SNV19546.1"/>
    <property type="molecule type" value="Genomic_DNA"/>
</dbReference>
<evidence type="ECO:0000313" key="9">
    <source>
        <dbReference type="Proteomes" id="UP000242637"/>
    </source>
</evidence>
<dbReference type="GeneID" id="63458997"/>
<keyword evidence="4 6" id="KW-1133">Transmembrane helix</keyword>
<dbReference type="GO" id="GO:0005886">
    <property type="term" value="C:plasma membrane"/>
    <property type="evidence" value="ECO:0007669"/>
    <property type="project" value="UniProtKB-SubCell"/>
</dbReference>
<organism evidence="8 9">
    <name type="scientific">Dermatophilus congolensis</name>
    <dbReference type="NCBI Taxonomy" id="1863"/>
    <lineage>
        <taxon>Bacteria</taxon>
        <taxon>Bacillati</taxon>
        <taxon>Actinomycetota</taxon>
        <taxon>Actinomycetes</taxon>
        <taxon>Micrococcales</taxon>
        <taxon>Dermatophilaceae</taxon>
        <taxon>Dermatophilus</taxon>
    </lineage>
</organism>
<feature type="transmembrane region" description="Helical" evidence="6">
    <location>
        <begin position="52"/>
        <end position="71"/>
    </location>
</feature>
<evidence type="ECO:0000256" key="6">
    <source>
        <dbReference type="SAM" id="Phobius"/>
    </source>
</evidence>
<evidence type="ECO:0000256" key="3">
    <source>
        <dbReference type="ARBA" id="ARBA00022692"/>
    </source>
</evidence>
<dbReference type="RefSeq" id="WP_028327623.1">
    <property type="nucleotide sequence ID" value="NZ_JAAFNI010000001.1"/>
</dbReference>
<keyword evidence="5 6" id="KW-0472">Membrane</keyword>
<dbReference type="OrthoDB" id="9342687at2"/>
<evidence type="ECO:0000256" key="2">
    <source>
        <dbReference type="ARBA" id="ARBA00022475"/>
    </source>
</evidence>
<feature type="domain" description="DUF3817" evidence="7">
    <location>
        <begin position="18"/>
        <end position="102"/>
    </location>
</feature>
<evidence type="ECO:0000259" key="7">
    <source>
        <dbReference type="Pfam" id="PF12823"/>
    </source>
</evidence>
<dbReference type="KEGG" id="dco:SAMEA4475696_0731"/>
<proteinExistence type="predicted"/>
<evidence type="ECO:0000256" key="4">
    <source>
        <dbReference type="ARBA" id="ARBA00022989"/>
    </source>
</evidence>
<evidence type="ECO:0000256" key="5">
    <source>
        <dbReference type="ARBA" id="ARBA00023136"/>
    </source>
</evidence>
<feature type="transmembrane region" description="Helical" evidence="6">
    <location>
        <begin position="20"/>
        <end position="40"/>
    </location>
</feature>
<dbReference type="PANTHER" id="PTHR40077">
    <property type="entry name" value="MEMBRANE PROTEIN-RELATED"/>
    <property type="match status" value="1"/>
</dbReference>
<sequence length="113" mass="13037">MTTPSLPYDQEKIARSLMLFRVMAFIVGVGLLLLLLEMVLKYGFNNHMLDWWQIPHGVLYMVYIAVTFALSSTTRMPLGKTLGIMLSGCIPFLSFWVEHKVTQEIRTRFHLNS</sequence>
<accession>A0A239VC75</accession>
<dbReference type="InterPro" id="IPR023845">
    <property type="entry name" value="DUF3817_TM"/>
</dbReference>
<dbReference type="AlphaFoldDB" id="A0A239VC75"/>
<dbReference type="NCBIfam" id="TIGR03954">
    <property type="entry name" value="integ_memb_HG"/>
    <property type="match status" value="1"/>
</dbReference>
<dbReference type="STRING" id="1121387.GCA_000429885_01828"/>
<name>A0A239VC75_9MICO</name>
<keyword evidence="3 6" id="KW-0812">Transmembrane</keyword>
<protein>
    <submittedName>
        <fullName evidence="8">Integral membrane protein</fullName>
    </submittedName>
</protein>
<gene>
    <name evidence="8" type="ORF">SAMEA4475696_00731</name>
</gene>
<evidence type="ECO:0000256" key="1">
    <source>
        <dbReference type="ARBA" id="ARBA00004651"/>
    </source>
</evidence>
<comment type="subcellular location">
    <subcellularLocation>
        <location evidence="1">Cell membrane</location>
        <topology evidence="1">Multi-pass membrane protein</topology>
    </subcellularLocation>
</comment>
<keyword evidence="2" id="KW-1003">Cell membrane</keyword>
<reference evidence="8 9" key="1">
    <citation type="submission" date="2017-06" db="EMBL/GenBank/DDBJ databases">
        <authorList>
            <consortium name="Pathogen Informatics"/>
        </authorList>
    </citation>
    <scope>NUCLEOTIDE SEQUENCE [LARGE SCALE GENOMIC DNA]</scope>
    <source>
        <strain evidence="8 9">NCTC13039</strain>
    </source>
</reference>
<dbReference type="PANTHER" id="PTHR40077:SF2">
    <property type="entry name" value="MEMBRANE PROTEIN"/>
    <property type="match status" value="1"/>
</dbReference>
<dbReference type="Pfam" id="PF12823">
    <property type="entry name" value="DUF3817"/>
    <property type="match status" value="1"/>
</dbReference>
<keyword evidence="9" id="KW-1185">Reference proteome</keyword>
<dbReference type="Proteomes" id="UP000242637">
    <property type="component" value="Chromosome 1"/>
</dbReference>